<protein>
    <submittedName>
        <fullName evidence="1">Uncharacterized protein</fullName>
    </submittedName>
</protein>
<dbReference type="EMBL" id="MN738851">
    <property type="protein sequence ID" value="QHT28042.1"/>
    <property type="molecule type" value="Genomic_DNA"/>
</dbReference>
<organism evidence="1">
    <name type="scientific">viral metagenome</name>
    <dbReference type="NCBI Taxonomy" id="1070528"/>
    <lineage>
        <taxon>unclassified sequences</taxon>
        <taxon>metagenomes</taxon>
        <taxon>organismal metagenomes</taxon>
    </lineage>
</organism>
<dbReference type="AlphaFoldDB" id="A0A6C0EH08"/>
<name>A0A6C0EH08_9ZZZZ</name>
<sequence>MNIFIEIHRIFLFMKRNLFTWHIGTDAMFF</sequence>
<proteinExistence type="predicted"/>
<evidence type="ECO:0000313" key="1">
    <source>
        <dbReference type="EMBL" id="QHT28042.1"/>
    </source>
</evidence>
<accession>A0A6C0EH08</accession>
<reference evidence="1" key="1">
    <citation type="journal article" date="2020" name="Nature">
        <title>Giant virus diversity and host interactions through global metagenomics.</title>
        <authorList>
            <person name="Schulz F."/>
            <person name="Roux S."/>
            <person name="Paez-Espino D."/>
            <person name="Jungbluth S."/>
            <person name="Walsh D.A."/>
            <person name="Denef V.J."/>
            <person name="McMahon K.D."/>
            <person name="Konstantinidis K.T."/>
            <person name="Eloe-Fadrosh E.A."/>
            <person name="Kyrpides N.C."/>
            <person name="Woyke T."/>
        </authorList>
    </citation>
    <scope>NUCLEOTIDE SEQUENCE</scope>
    <source>
        <strain evidence="1">GVMAG-M-3300001348-25</strain>
    </source>
</reference>